<reference evidence="1 2" key="1">
    <citation type="submission" date="2023-09" db="EMBL/GenBank/DDBJ databases">
        <title>Nesidiocoris tenuis whole genome shotgun sequence.</title>
        <authorList>
            <person name="Shibata T."/>
            <person name="Shimoda M."/>
            <person name="Kobayashi T."/>
            <person name="Uehara T."/>
        </authorList>
    </citation>
    <scope>NUCLEOTIDE SEQUENCE [LARGE SCALE GENOMIC DNA]</scope>
    <source>
        <strain evidence="1 2">Japan</strain>
    </source>
</reference>
<name>A0ABN7B345_9HEMI</name>
<evidence type="ECO:0000313" key="1">
    <source>
        <dbReference type="EMBL" id="BES98830.1"/>
    </source>
</evidence>
<keyword evidence="2" id="KW-1185">Reference proteome</keyword>
<dbReference type="Proteomes" id="UP001307889">
    <property type="component" value="Chromosome 9"/>
</dbReference>
<gene>
    <name evidence="1" type="ORF">NTJ_11646</name>
</gene>
<evidence type="ECO:0000313" key="2">
    <source>
        <dbReference type="Proteomes" id="UP001307889"/>
    </source>
</evidence>
<dbReference type="EMBL" id="AP028917">
    <property type="protein sequence ID" value="BES98830.1"/>
    <property type="molecule type" value="Genomic_DNA"/>
</dbReference>
<sequence>MAVWGKKLSSTILGAIDELNSTQDEEEPLEGVQRRLLLSAKDSLDRTCSLEPFGLLMDCPTVRQEIPEELTGLEMSQDAAEVTKKIVEHVKNGSNNINVVIELVSNLSEERLNSVVDDGAKLLETDETRRSFIVAMSATRNSAAAVSSRILLPAFHGEENFQAALDLYGPVLGWLESSVVEATVVPLLVDLDSSLNRSPGCCKALFEALTDSQRSETVAKFSRNIDDLQDWQLQTLSVILESFPVDNVAIVPLTDALVANIGKFPDDRLMGKIILSVIVSLSPATTPDLLSAVTNLVAGFKGSIRFRHKKALDKIAKQILPS</sequence>
<proteinExistence type="predicted"/>
<protein>
    <recommendedName>
        <fullName evidence="3">Fanconi Anaemia group E protein C-terminal domain-containing protein</fullName>
    </recommendedName>
</protein>
<organism evidence="1 2">
    <name type="scientific">Nesidiocoris tenuis</name>
    <dbReference type="NCBI Taxonomy" id="355587"/>
    <lineage>
        <taxon>Eukaryota</taxon>
        <taxon>Metazoa</taxon>
        <taxon>Ecdysozoa</taxon>
        <taxon>Arthropoda</taxon>
        <taxon>Hexapoda</taxon>
        <taxon>Insecta</taxon>
        <taxon>Pterygota</taxon>
        <taxon>Neoptera</taxon>
        <taxon>Paraneoptera</taxon>
        <taxon>Hemiptera</taxon>
        <taxon>Heteroptera</taxon>
        <taxon>Panheteroptera</taxon>
        <taxon>Cimicomorpha</taxon>
        <taxon>Miridae</taxon>
        <taxon>Dicyphina</taxon>
        <taxon>Nesidiocoris</taxon>
    </lineage>
</organism>
<evidence type="ECO:0008006" key="3">
    <source>
        <dbReference type="Google" id="ProtNLM"/>
    </source>
</evidence>
<accession>A0ABN7B345</accession>